<gene>
    <name evidence="3" type="ORF">PBRA_004437</name>
    <name evidence="4" type="ORF">PLBR_LOCUS7191</name>
</gene>
<evidence type="ECO:0000313" key="4">
    <source>
        <dbReference type="EMBL" id="SPQ99976.1"/>
    </source>
</evidence>
<accession>A0A0G4IKN6</accession>
<geneLocation type="mitochondrion" evidence="4"/>
<dbReference type="PROSITE" id="PS50021">
    <property type="entry name" value="CH"/>
    <property type="match status" value="1"/>
</dbReference>
<dbReference type="PANTHER" id="PTHR10623">
    <property type="entry name" value="MICROTUBULE-ASSOCIATED PROTEIN RP/EB FAMILY MEMBER"/>
    <property type="match status" value="1"/>
</dbReference>
<proteinExistence type="predicted"/>
<keyword evidence="5" id="KW-1185">Reference proteome</keyword>
<dbReference type="Proteomes" id="UP000039324">
    <property type="component" value="Unassembled WGS sequence"/>
</dbReference>
<dbReference type="SUPFAM" id="SSF47576">
    <property type="entry name" value="Calponin-homology domain, CH-domain"/>
    <property type="match status" value="1"/>
</dbReference>
<sequence length="631" mass="68755">MAALGARNRAQQVYSSPDRSRYRVWETAGGDVMTVPVVHLGVITSSRPSSASAVPGRGRGARRRSVSVGKQRVANEVAYGGRSDLLDWVNGFLNLSLSSIEQCRTGAVYCQLLDALFPGDVDMRHVSTDDDDPRAALANMRVVQRVLAKHDIHRDVPIAEIVAGRTKDNLEFLQWLRMLFRLRYRGAPYDAEGRRKLSTRRKYRRRAPSVPPAASTATVMSCRVFVGAPDEFGRVVDGRLVDARLNGPVDVVVDRSAHLVYVCEFGSHSIRRVDLDACKVDTLIGRAGFGDADGDRNDGQLACPLALAVCPDSRRLYIADAAFHLVRVLDLFTNHLTTMVSSGLNQPSALLADGPDRLLIADRAAIHVVDTNLRNGVAPRHVVNLQRPSDLAWLHHRVLLVVEQDAHRVVELDLRSSSVEARAFCGSGTAGFLDGPALSARFNRPQRLAVTKDAVLVTDLNNAVRRLTLSTGVVDTIATGIDFPGGIAVLDANRILVADSAGNCIRDVVEGGAPRRRRNSVPKDRVDDDDGTGVIVEHVRRLAVTGAGDDGVRSAANAICMAIVGHDGLHDVQSTSLARRFLLGADLQSRLRRALRDRATIRSRRDDILAMSNRVEDGPLRRFLIKSVAGE</sequence>
<evidence type="ECO:0000256" key="1">
    <source>
        <dbReference type="SAM" id="MobiDB-lite"/>
    </source>
</evidence>
<keyword evidence="4" id="KW-0496">Mitochondrion</keyword>
<dbReference type="InterPro" id="IPR027328">
    <property type="entry name" value="MAPRE"/>
</dbReference>
<evidence type="ECO:0000313" key="6">
    <source>
        <dbReference type="Proteomes" id="UP000290189"/>
    </source>
</evidence>
<dbReference type="EMBL" id="OVEO01000013">
    <property type="protein sequence ID" value="SPQ99976.1"/>
    <property type="molecule type" value="Genomic_DNA"/>
</dbReference>
<evidence type="ECO:0000313" key="5">
    <source>
        <dbReference type="Proteomes" id="UP000039324"/>
    </source>
</evidence>
<dbReference type="InterPro" id="IPR036872">
    <property type="entry name" value="CH_dom_sf"/>
</dbReference>
<dbReference type="OrthoDB" id="2119228at2759"/>
<dbReference type="Gene3D" id="1.10.418.10">
    <property type="entry name" value="Calponin-like domain"/>
    <property type="match status" value="1"/>
</dbReference>
<feature type="domain" description="Calponin-homology (CH)" evidence="2">
    <location>
        <begin position="79"/>
        <end position="181"/>
    </location>
</feature>
<dbReference type="GO" id="GO:0008017">
    <property type="term" value="F:microtubule binding"/>
    <property type="evidence" value="ECO:0007669"/>
    <property type="project" value="InterPro"/>
</dbReference>
<organism evidence="3 5">
    <name type="scientific">Plasmodiophora brassicae</name>
    <name type="common">Clubroot disease agent</name>
    <dbReference type="NCBI Taxonomy" id="37360"/>
    <lineage>
        <taxon>Eukaryota</taxon>
        <taxon>Sar</taxon>
        <taxon>Rhizaria</taxon>
        <taxon>Endomyxa</taxon>
        <taxon>Phytomyxea</taxon>
        <taxon>Plasmodiophorida</taxon>
        <taxon>Plasmodiophoridae</taxon>
        <taxon>Plasmodiophora</taxon>
    </lineage>
</organism>
<dbReference type="InterPro" id="IPR001715">
    <property type="entry name" value="CH_dom"/>
</dbReference>
<dbReference type="InterPro" id="IPR011042">
    <property type="entry name" value="6-blade_b-propeller_TolB-like"/>
</dbReference>
<reference evidence="4 6" key="2">
    <citation type="submission" date="2018-03" db="EMBL/GenBank/DDBJ databases">
        <authorList>
            <person name="Fogelqvist J."/>
        </authorList>
    </citation>
    <scope>NUCLEOTIDE SEQUENCE [LARGE SCALE GENOMIC DNA]</scope>
</reference>
<dbReference type="EMBL" id="CDSF01000035">
    <property type="protein sequence ID" value="CEO95724.1"/>
    <property type="molecule type" value="Genomic_DNA"/>
</dbReference>
<evidence type="ECO:0000259" key="2">
    <source>
        <dbReference type="PROSITE" id="PS50021"/>
    </source>
</evidence>
<reference evidence="3 5" key="1">
    <citation type="submission" date="2015-02" db="EMBL/GenBank/DDBJ databases">
        <authorList>
            <person name="Chooi Y.-H."/>
        </authorList>
    </citation>
    <scope>NUCLEOTIDE SEQUENCE [LARGE SCALE GENOMIC DNA]</scope>
    <source>
        <strain evidence="3">E3</strain>
    </source>
</reference>
<dbReference type="Pfam" id="PF00307">
    <property type="entry name" value="CH"/>
    <property type="match status" value="1"/>
</dbReference>
<dbReference type="Gene3D" id="2.120.10.30">
    <property type="entry name" value="TolB, C-terminal domain"/>
    <property type="match status" value="2"/>
</dbReference>
<dbReference type="AlphaFoldDB" id="A0A0G4IKN6"/>
<dbReference type="Proteomes" id="UP000290189">
    <property type="component" value="Unassembled WGS sequence"/>
</dbReference>
<name>A0A0G4IKN6_PLABS</name>
<evidence type="ECO:0000313" key="3">
    <source>
        <dbReference type="EMBL" id="CEO95724.1"/>
    </source>
</evidence>
<protein>
    <recommendedName>
        <fullName evidence="2">Calponin-homology (CH) domain-containing protein</fullName>
    </recommendedName>
</protein>
<dbReference type="STRING" id="37360.A0A0G4IKN6"/>
<dbReference type="SUPFAM" id="SSF75011">
    <property type="entry name" value="3-carboxy-cis,cis-mucoante lactonizing enzyme"/>
    <property type="match status" value="1"/>
</dbReference>
<feature type="region of interest" description="Disordered" evidence="1">
    <location>
        <begin position="47"/>
        <end position="67"/>
    </location>
</feature>